<protein>
    <recommendedName>
        <fullName evidence="6">ABC-2 type transporter transmembrane domain-containing protein</fullName>
    </recommendedName>
</protein>
<dbReference type="PANTHER" id="PTHR43471">
    <property type="entry name" value="ABC TRANSPORTER PERMEASE"/>
    <property type="match status" value="1"/>
</dbReference>
<dbReference type="Pfam" id="PF12698">
    <property type="entry name" value="ABC2_membrane_3"/>
    <property type="match status" value="1"/>
</dbReference>
<dbReference type="Proteomes" id="UP001501126">
    <property type="component" value="Unassembled WGS sequence"/>
</dbReference>
<evidence type="ECO:0000313" key="7">
    <source>
        <dbReference type="EMBL" id="GAA0874817.1"/>
    </source>
</evidence>
<dbReference type="RefSeq" id="WP_343785736.1">
    <property type="nucleotide sequence ID" value="NZ_BAAAFH010000007.1"/>
</dbReference>
<proteinExistence type="predicted"/>
<evidence type="ECO:0000256" key="3">
    <source>
        <dbReference type="ARBA" id="ARBA00022989"/>
    </source>
</evidence>
<keyword evidence="8" id="KW-1185">Reference proteome</keyword>
<dbReference type="PANTHER" id="PTHR43471:SF3">
    <property type="entry name" value="ABC TRANSPORTER PERMEASE PROTEIN NATB"/>
    <property type="match status" value="1"/>
</dbReference>
<evidence type="ECO:0000256" key="4">
    <source>
        <dbReference type="ARBA" id="ARBA00023136"/>
    </source>
</evidence>
<evidence type="ECO:0000256" key="5">
    <source>
        <dbReference type="SAM" id="Phobius"/>
    </source>
</evidence>
<organism evidence="7 8">
    <name type="scientific">Wandonia haliotis</name>
    <dbReference type="NCBI Taxonomy" id="574963"/>
    <lineage>
        <taxon>Bacteria</taxon>
        <taxon>Pseudomonadati</taxon>
        <taxon>Bacteroidota</taxon>
        <taxon>Flavobacteriia</taxon>
        <taxon>Flavobacteriales</taxon>
        <taxon>Crocinitomicaceae</taxon>
        <taxon>Wandonia</taxon>
    </lineage>
</organism>
<feature type="transmembrane region" description="Helical" evidence="5">
    <location>
        <begin position="239"/>
        <end position="263"/>
    </location>
</feature>
<comment type="caution">
    <text evidence="7">The sequence shown here is derived from an EMBL/GenBank/DDBJ whole genome shotgun (WGS) entry which is preliminary data.</text>
</comment>
<dbReference type="EMBL" id="BAAAFH010000007">
    <property type="protein sequence ID" value="GAA0874817.1"/>
    <property type="molecule type" value="Genomic_DNA"/>
</dbReference>
<feature type="transmembrane region" description="Helical" evidence="5">
    <location>
        <begin position="366"/>
        <end position="386"/>
    </location>
</feature>
<feature type="domain" description="ABC-2 type transporter transmembrane" evidence="6">
    <location>
        <begin position="19"/>
        <end position="385"/>
    </location>
</feature>
<keyword evidence="3 5" id="KW-1133">Transmembrane helix</keyword>
<gene>
    <name evidence="7" type="ORF">GCM10009118_12250</name>
</gene>
<dbReference type="InterPro" id="IPR013525">
    <property type="entry name" value="ABC2_TM"/>
</dbReference>
<accession>A0ABN1MNH1</accession>
<keyword evidence="4 5" id="KW-0472">Membrane</keyword>
<name>A0ABN1MNH1_9FLAO</name>
<comment type="subcellular location">
    <subcellularLocation>
        <location evidence="1">Membrane</location>
        <topology evidence="1">Multi-pass membrane protein</topology>
    </subcellularLocation>
</comment>
<reference evidence="7 8" key="1">
    <citation type="journal article" date="2019" name="Int. J. Syst. Evol. Microbiol.">
        <title>The Global Catalogue of Microorganisms (GCM) 10K type strain sequencing project: providing services to taxonomists for standard genome sequencing and annotation.</title>
        <authorList>
            <consortium name="The Broad Institute Genomics Platform"/>
            <consortium name="The Broad Institute Genome Sequencing Center for Infectious Disease"/>
            <person name="Wu L."/>
            <person name="Ma J."/>
        </authorList>
    </citation>
    <scope>NUCLEOTIDE SEQUENCE [LARGE SCALE GENOMIC DNA]</scope>
    <source>
        <strain evidence="7 8">JCM 16083</strain>
    </source>
</reference>
<feature type="transmembrane region" description="Helical" evidence="5">
    <location>
        <begin position="321"/>
        <end position="354"/>
    </location>
</feature>
<feature type="transmembrane region" description="Helical" evidence="5">
    <location>
        <begin position="283"/>
        <end position="309"/>
    </location>
</feature>
<evidence type="ECO:0000256" key="2">
    <source>
        <dbReference type="ARBA" id="ARBA00022692"/>
    </source>
</evidence>
<dbReference type="Gene3D" id="3.40.1710.10">
    <property type="entry name" value="abc type-2 transporter like domain"/>
    <property type="match status" value="1"/>
</dbReference>
<sequence length="399" mass="43918">MKQIITIFTKDLLETLRDRRTLMTMIVIPVLLFPVILTVFVNVSESFQKDAMTKKMIIAYDQQFENNPIVTALKALPDSLSNLDFVAVSDPAVMQELVQEDSVQAAVSIPAGFDGDMKNHRTSKVEVFVNATKIGNKERVKGYLDAISEAMRIQRLNEMELSVESVTPVQITYTNTASDKETLGKLAGGILPYLFIAFGFIGCMYPAIDLFTGEKERGTIETLLTTPVERWKILIGKMIVVVLSGLMAASLALFGLFISIEVLDLIKDPKLLEIMYSILSGEFLGMLYLLLIPLTVFFAGMMIPIAVYAKSFKEAQSIITPLNFLVILPAMVGFFPGIELNVATAAIPIVNVVLATKELIAGTLDFGLLMISFATMILIAAAAVFVSFKQFDKETNVVL</sequence>
<feature type="transmembrane region" description="Helical" evidence="5">
    <location>
        <begin position="21"/>
        <end position="43"/>
    </location>
</feature>
<evidence type="ECO:0000313" key="8">
    <source>
        <dbReference type="Proteomes" id="UP001501126"/>
    </source>
</evidence>
<feature type="transmembrane region" description="Helical" evidence="5">
    <location>
        <begin position="190"/>
        <end position="208"/>
    </location>
</feature>
<keyword evidence="2 5" id="KW-0812">Transmembrane</keyword>
<evidence type="ECO:0000259" key="6">
    <source>
        <dbReference type="Pfam" id="PF12698"/>
    </source>
</evidence>
<evidence type="ECO:0000256" key="1">
    <source>
        <dbReference type="ARBA" id="ARBA00004141"/>
    </source>
</evidence>